<protein>
    <submittedName>
        <fullName evidence="3">BZ3500_MvSof-1268-A1-R1_Chr1-3g01653 protein</fullName>
    </submittedName>
</protein>
<feature type="transmembrane region" description="Helical" evidence="2">
    <location>
        <begin position="73"/>
        <end position="93"/>
    </location>
</feature>
<gene>
    <name evidence="3" type="ORF">BZ3500_MVSOF-1268-A1-R1_CHR1-3G01653</name>
</gene>
<feature type="region of interest" description="Disordered" evidence="1">
    <location>
        <begin position="1"/>
        <end position="21"/>
    </location>
</feature>
<dbReference type="STRING" id="289078.A0A2X0KGH2"/>
<keyword evidence="2" id="KW-0812">Transmembrane</keyword>
<dbReference type="GO" id="GO:0005789">
    <property type="term" value="C:endoplasmic reticulum membrane"/>
    <property type="evidence" value="ECO:0007669"/>
    <property type="project" value="TreeGrafter"/>
</dbReference>
<dbReference type="EMBL" id="FMWP01000014">
    <property type="protein sequence ID" value="SCZ89906.1"/>
    <property type="molecule type" value="Genomic_DNA"/>
</dbReference>
<evidence type="ECO:0000256" key="1">
    <source>
        <dbReference type="SAM" id="MobiDB-lite"/>
    </source>
</evidence>
<sequence>MTTPPELARATNSEDDDQAQWPFDRATRLEHAQPAQRAQAVVNSAKHTGPTPPPLVARLGHALRTLAFVSPKHLALVATLFVVAFHLLGLFLVGRGFLLTRQALDQINECQPLRSDATHDPACSLPPTHTKLVLVVIDALRADFVLPVDPH</sequence>
<organism evidence="3 4">
    <name type="scientific">Microbotryum saponariae</name>
    <dbReference type="NCBI Taxonomy" id="289078"/>
    <lineage>
        <taxon>Eukaryota</taxon>
        <taxon>Fungi</taxon>
        <taxon>Dikarya</taxon>
        <taxon>Basidiomycota</taxon>
        <taxon>Pucciniomycotina</taxon>
        <taxon>Microbotryomycetes</taxon>
        <taxon>Microbotryales</taxon>
        <taxon>Microbotryaceae</taxon>
        <taxon>Microbotryum</taxon>
    </lineage>
</organism>
<proteinExistence type="predicted"/>
<keyword evidence="4" id="KW-1185">Reference proteome</keyword>
<dbReference type="PANTHER" id="PTHR23071">
    <property type="entry name" value="PHOSPHATIDYLINOSITOL GLYCAN"/>
    <property type="match status" value="1"/>
</dbReference>
<dbReference type="GO" id="GO:0006506">
    <property type="term" value="P:GPI anchor biosynthetic process"/>
    <property type="evidence" value="ECO:0007669"/>
    <property type="project" value="InterPro"/>
</dbReference>
<accession>A0A2X0KGH2</accession>
<reference evidence="4" key="1">
    <citation type="submission" date="2016-10" db="EMBL/GenBank/DDBJ databases">
        <authorList>
            <person name="Jeantristanb JTB J.-T."/>
            <person name="Ricardo R."/>
        </authorList>
    </citation>
    <scope>NUCLEOTIDE SEQUENCE [LARGE SCALE GENOMIC DNA]</scope>
</reference>
<evidence type="ECO:0000256" key="2">
    <source>
        <dbReference type="SAM" id="Phobius"/>
    </source>
</evidence>
<name>A0A2X0KGH2_9BASI</name>
<dbReference type="AlphaFoldDB" id="A0A2X0KGH2"/>
<keyword evidence="2" id="KW-1133">Transmembrane helix</keyword>
<keyword evidence="2" id="KW-0472">Membrane</keyword>
<dbReference type="GO" id="GO:0051377">
    <property type="term" value="F:mannose-ethanolamine phosphotransferase activity"/>
    <property type="evidence" value="ECO:0007669"/>
    <property type="project" value="TreeGrafter"/>
</dbReference>
<dbReference type="InterPro" id="IPR039524">
    <property type="entry name" value="PIGO/GPI13"/>
</dbReference>
<evidence type="ECO:0000313" key="4">
    <source>
        <dbReference type="Proteomes" id="UP000249723"/>
    </source>
</evidence>
<dbReference type="OrthoDB" id="272139at2759"/>
<evidence type="ECO:0000313" key="3">
    <source>
        <dbReference type="EMBL" id="SCZ89906.1"/>
    </source>
</evidence>
<dbReference type="Proteomes" id="UP000249723">
    <property type="component" value="Unassembled WGS sequence"/>
</dbReference>
<dbReference type="PANTHER" id="PTHR23071:SF1">
    <property type="entry name" value="GPI ETHANOLAMINE PHOSPHATE TRANSFERASE 3"/>
    <property type="match status" value="1"/>
</dbReference>